<dbReference type="PANTHER" id="PTHR30046">
    <property type="entry name" value="FLAGELLAR M-RING PROTEIN"/>
    <property type="match status" value="1"/>
</dbReference>
<evidence type="ECO:0000256" key="10">
    <source>
        <dbReference type="SAM" id="MobiDB-lite"/>
    </source>
</evidence>
<feature type="domain" description="Flagellar M-ring N-terminal" evidence="12">
    <location>
        <begin position="51"/>
        <end position="224"/>
    </location>
</feature>
<accession>A0ABS3K7Q7</accession>
<evidence type="ECO:0000259" key="12">
    <source>
        <dbReference type="Pfam" id="PF01514"/>
    </source>
</evidence>
<feature type="region of interest" description="Disordered" evidence="10">
    <location>
        <begin position="271"/>
        <end position="341"/>
    </location>
</feature>
<evidence type="ECO:0000259" key="13">
    <source>
        <dbReference type="Pfam" id="PF08345"/>
    </source>
</evidence>
<proteinExistence type="inferred from homology"/>
<dbReference type="PRINTS" id="PR01009">
    <property type="entry name" value="FLGMRINGFLIF"/>
</dbReference>
<dbReference type="PANTHER" id="PTHR30046:SF0">
    <property type="entry name" value="FLAGELLAR M-RING PROTEIN"/>
    <property type="match status" value="1"/>
</dbReference>
<evidence type="ECO:0000256" key="1">
    <source>
        <dbReference type="ARBA" id="ARBA00004117"/>
    </source>
</evidence>
<dbReference type="EMBL" id="JADIJS010000006">
    <property type="protein sequence ID" value="MBO1042093.1"/>
    <property type="molecule type" value="Genomic_DNA"/>
</dbReference>
<keyword evidence="7 11" id="KW-0472">Membrane</keyword>
<dbReference type="InterPro" id="IPR045851">
    <property type="entry name" value="AMP-bd_C_sf"/>
</dbReference>
<keyword evidence="5 11" id="KW-0812">Transmembrane</keyword>
<dbReference type="InterPro" id="IPR000067">
    <property type="entry name" value="FlgMring_FliF"/>
</dbReference>
<dbReference type="InterPro" id="IPR043427">
    <property type="entry name" value="YscJ/FliF"/>
</dbReference>
<feature type="compositionally biased region" description="Basic and acidic residues" evidence="10">
    <location>
        <begin position="287"/>
        <end position="308"/>
    </location>
</feature>
<comment type="subcellular location">
    <subcellularLocation>
        <location evidence="1 9">Bacterial flagellum basal body</location>
    </subcellularLocation>
    <subcellularLocation>
        <location evidence="2">Cell membrane</location>
        <topology evidence="2">Multi-pass membrane protein</topology>
    </subcellularLocation>
</comment>
<dbReference type="Pfam" id="PF08345">
    <property type="entry name" value="YscJ_FliF_C"/>
    <property type="match status" value="1"/>
</dbReference>
<evidence type="ECO:0000256" key="4">
    <source>
        <dbReference type="ARBA" id="ARBA00022475"/>
    </source>
</evidence>
<reference evidence="14 15" key="1">
    <citation type="submission" date="2020-10" db="EMBL/GenBank/DDBJ databases">
        <title>Genomic characterization of underground lake bacteria from Wind Cave National Park: Insight into the archetypical LuxI/LuxR and identification of LuxR solos.</title>
        <authorList>
            <person name="Wengert P.C."/>
            <person name="Savka M.A."/>
        </authorList>
    </citation>
    <scope>NUCLEOTIDE SEQUENCE [LARGE SCALE GENOMIC DNA]</scope>
    <source>
        <strain evidence="14 15">SD316</strain>
    </source>
</reference>
<evidence type="ECO:0000256" key="9">
    <source>
        <dbReference type="PIRNR" id="PIRNR004862"/>
    </source>
</evidence>
<evidence type="ECO:0000256" key="2">
    <source>
        <dbReference type="ARBA" id="ARBA00004651"/>
    </source>
</evidence>
<keyword evidence="14" id="KW-0969">Cilium</keyword>
<feature type="transmembrane region" description="Helical" evidence="11">
    <location>
        <begin position="29"/>
        <end position="50"/>
    </location>
</feature>
<dbReference type="Gene3D" id="3.30.300.30">
    <property type="match status" value="1"/>
</dbReference>
<evidence type="ECO:0000256" key="5">
    <source>
        <dbReference type="ARBA" id="ARBA00022692"/>
    </source>
</evidence>
<comment type="function">
    <text evidence="9">The M ring may be actively involved in energy transduction.</text>
</comment>
<name>A0ABS3K7Q7_9HYPH</name>
<feature type="domain" description="Flagellar M-ring C-terminal" evidence="13">
    <location>
        <begin position="256"/>
        <end position="421"/>
    </location>
</feature>
<protein>
    <recommendedName>
        <fullName evidence="9">Flagellar M-ring protein</fullName>
    </recommendedName>
</protein>
<gene>
    <name evidence="14" type="primary">fliF</name>
    <name evidence="14" type="ORF">IPV26_20710</name>
</gene>
<organism evidence="14 15">
    <name type="scientific">Brucella pituitosa</name>
    <dbReference type="NCBI Taxonomy" id="571256"/>
    <lineage>
        <taxon>Bacteria</taxon>
        <taxon>Pseudomonadati</taxon>
        <taxon>Pseudomonadota</taxon>
        <taxon>Alphaproteobacteria</taxon>
        <taxon>Hyphomicrobiales</taxon>
        <taxon>Brucellaceae</taxon>
        <taxon>Brucella/Ochrobactrum group</taxon>
        <taxon>Brucella</taxon>
    </lineage>
</organism>
<feature type="transmembrane region" description="Helical" evidence="11">
    <location>
        <begin position="447"/>
        <end position="465"/>
    </location>
</feature>
<evidence type="ECO:0000256" key="11">
    <source>
        <dbReference type="SAM" id="Phobius"/>
    </source>
</evidence>
<dbReference type="InterPro" id="IPR006182">
    <property type="entry name" value="FliF_N_dom"/>
</dbReference>
<keyword evidence="14" id="KW-0966">Cell projection</keyword>
<dbReference type="Pfam" id="PF01514">
    <property type="entry name" value="YscJ_FliF"/>
    <property type="match status" value="1"/>
</dbReference>
<feature type="compositionally biased region" description="Low complexity" evidence="10">
    <location>
        <begin position="568"/>
        <end position="579"/>
    </location>
</feature>
<feature type="compositionally biased region" description="Basic and acidic residues" evidence="10">
    <location>
        <begin position="332"/>
        <end position="341"/>
    </location>
</feature>
<evidence type="ECO:0000256" key="8">
    <source>
        <dbReference type="ARBA" id="ARBA00023143"/>
    </source>
</evidence>
<evidence type="ECO:0000256" key="3">
    <source>
        <dbReference type="ARBA" id="ARBA00007971"/>
    </source>
</evidence>
<comment type="similarity">
    <text evidence="3 9">Belongs to the FliF family.</text>
</comment>
<feature type="compositionally biased region" description="Polar residues" evidence="10">
    <location>
        <begin position="309"/>
        <end position="320"/>
    </location>
</feature>
<evidence type="ECO:0000313" key="15">
    <source>
        <dbReference type="Proteomes" id="UP000718278"/>
    </source>
</evidence>
<keyword evidence="15" id="KW-1185">Reference proteome</keyword>
<feature type="region of interest" description="Disordered" evidence="10">
    <location>
        <begin position="566"/>
        <end position="586"/>
    </location>
</feature>
<dbReference type="PIRSF" id="PIRSF004862">
    <property type="entry name" value="FliF"/>
    <property type="match status" value="1"/>
</dbReference>
<keyword evidence="6 11" id="KW-1133">Transmembrane helix</keyword>
<keyword evidence="4" id="KW-1003">Cell membrane</keyword>
<dbReference type="NCBIfam" id="TIGR00206">
    <property type="entry name" value="fliF"/>
    <property type="match status" value="1"/>
</dbReference>
<dbReference type="RefSeq" id="WP_207490177.1">
    <property type="nucleotide sequence ID" value="NZ_JADIJS010000006.1"/>
</dbReference>
<keyword evidence="14" id="KW-0282">Flagellum</keyword>
<evidence type="ECO:0000313" key="14">
    <source>
        <dbReference type="EMBL" id="MBO1042093.1"/>
    </source>
</evidence>
<evidence type="ECO:0000256" key="7">
    <source>
        <dbReference type="ARBA" id="ARBA00023136"/>
    </source>
</evidence>
<dbReference type="Proteomes" id="UP000718278">
    <property type="component" value="Unassembled WGS sequence"/>
</dbReference>
<dbReference type="InterPro" id="IPR013556">
    <property type="entry name" value="Flag_M-ring_C"/>
</dbReference>
<sequence length="586" mass="62816">MAVVLMQQNFQQLLEQLKATLGKLGARKLIALGLVGAALMGAILYTSVYLSRPSYETLYVGLSRDDVNRMGLALGEAGIAFDVKSDGSSILVPIGKAEQARMYLAEKGLPTSNNAGYELFDNMGSLGLTSFMQEITHVRALEGEIARTIQAIRGVKAARVHIVLAEKGSFRRGDQKPSASVVIRAEGGFAAESAQSIRQLVAAAVPSLDASSVTVLDTNGRLLASAGEAANGAALMTASLEQQVAANVDESIRKALAPYLGIGHFQSSVQASLDTDRRQTNETSFDPESRVERSVRVVRESGDSRNSRNDNATGVEQNIPQEEIQSRNGDSSTEKTDRREELTNYEMNTKTVSTVSDGYAVKRLSIAVVIDQARLLETAGTTPPPADFVDQQILKIRDLVATAAGLNADRGDVINVTAVNFLNPAGADMDPVSTPWSEQLMRQSGSYVNALAILGAVALLIWFGVRPLLRDQNAKSAGTEVALREAGEAGAPNFVGDTQQAIAGEGAKAVIGGPEAYADQMKTSLSDLRQRMRMPAKLRLEQMIEMDEERVAAVLKQWIHETAIKQEAASTQRSAQRSAMPELEAA</sequence>
<comment type="caution">
    <text evidence="14">The sequence shown here is derived from an EMBL/GenBank/DDBJ whole genome shotgun (WGS) entry which is preliminary data.</text>
</comment>
<keyword evidence="8 9" id="KW-0975">Bacterial flagellum</keyword>
<evidence type="ECO:0000256" key="6">
    <source>
        <dbReference type="ARBA" id="ARBA00022989"/>
    </source>
</evidence>